<dbReference type="FunFam" id="3.30.360.10:FF:000005">
    <property type="entry name" value="Homoserine dehydrogenase"/>
    <property type="match status" value="1"/>
</dbReference>
<dbReference type="InterPro" id="IPR019811">
    <property type="entry name" value="HDH_CS"/>
</dbReference>
<evidence type="ECO:0000256" key="13">
    <source>
        <dbReference type="PIRSR" id="PIRSR036497-2"/>
    </source>
</evidence>
<dbReference type="Pfam" id="PF00742">
    <property type="entry name" value="Homoserine_dh"/>
    <property type="match status" value="1"/>
</dbReference>
<sequence length="342" mass="37355">MTQKVALIGFGGVAQGFIQILRERGEELPEHIQVVSITDWRRGAVHDPNGLDLDFIAKIIETDGTFEHYPERSGVIKGWNSFETIQQTNADTIVEVTFTDVLTGQPAIDHCKEALRLGKHVVTTNKGPIAVAYQELKELADANGVQLLYEGTVMSGTPALRLPEHTLIGNNIQEVKGILNGTTNYILTEMERGKTFEQALQDAQTLGYAEADPTSDVEGYDVLYKVVILANVMMGIPLKPSDVERVGISHLTPRDIKDAHSAGERWKLIGRVKKEGERTMATVRPERLPLTDPLANINGAINAITYECDISGPITLIGAGAGVKETGFALLIDLLHVNRLGE</sequence>
<gene>
    <name evidence="18" type="ORF">AMD02_10830</name>
</gene>
<dbReference type="PANTHER" id="PTHR43331">
    <property type="entry name" value="HOMOSERINE DEHYDROGENASE"/>
    <property type="match status" value="1"/>
</dbReference>
<feature type="binding site" evidence="13">
    <location>
        <position position="210"/>
    </location>
    <ligand>
        <name>L-homoserine</name>
        <dbReference type="ChEBI" id="CHEBI:57476"/>
    </ligand>
</feature>
<dbReference type="EMBL" id="LILD01000001">
    <property type="protein sequence ID" value="KOO39279.1"/>
    <property type="molecule type" value="Genomic_DNA"/>
</dbReference>
<keyword evidence="7 14" id="KW-0791">Threonine biosynthesis</keyword>
<evidence type="ECO:0000313" key="18">
    <source>
        <dbReference type="EMBL" id="KOO39279.1"/>
    </source>
</evidence>
<dbReference type="RefSeq" id="WP_010897898.1">
    <property type="nucleotide sequence ID" value="NZ_JARMVN010000033.1"/>
</dbReference>
<dbReference type="SUPFAM" id="SSF55347">
    <property type="entry name" value="Glyceraldehyde-3-phosphate dehydrogenase-like, C-terminal domain"/>
    <property type="match status" value="1"/>
</dbReference>
<dbReference type="EC" id="1.1.1.3" evidence="4 14"/>
<dbReference type="Gene3D" id="3.30.360.10">
    <property type="entry name" value="Dihydrodipicolinate Reductase, domain 2"/>
    <property type="match status" value="1"/>
</dbReference>
<evidence type="ECO:0000256" key="11">
    <source>
        <dbReference type="ARBA" id="ARBA00048841"/>
    </source>
</evidence>
<dbReference type="PIRSF" id="PIRSF036497">
    <property type="entry name" value="HDH_short"/>
    <property type="match status" value="1"/>
</dbReference>
<keyword evidence="8 14" id="KW-0560">Oxidoreductase</keyword>
<dbReference type="NCBIfam" id="NF004976">
    <property type="entry name" value="PRK06349.1"/>
    <property type="match status" value="1"/>
</dbReference>
<feature type="active site" description="Proton donor" evidence="12">
    <location>
        <position position="225"/>
    </location>
</feature>
<evidence type="ECO:0000256" key="15">
    <source>
        <dbReference type="RuleBase" id="RU004171"/>
    </source>
</evidence>
<name>A0A0M0KKC8_ALKHA</name>
<dbReference type="OMA" id="IYTRCYS"/>
<evidence type="ECO:0000256" key="1">
    <source>
        <dbReference type="ARBA" id="ARBA00005056"/>
    </source>
</evidence>
<comment type="catalytic activity">
    <reaction evidence="11">
        <text>L-homoserine + NADP(+) = L-aspartate 4-semialdehyde + NADPH + H(+)</text>
        <dbReference type="Rhea" id="RHEA:15761"/>
        <dbReference type="ChEBI" id="CHEBI:15378"/>
        <dbReference type="ChEBI" id="CHEBI:57476"/>
        <dbReference type="ChEBI" id="CHEBI:57783"/>
        <dbReference type="ChEBI" id="CHEBI:58349"/>
        <dbReference type="ChEBI" id="CHEBI:537519"/>
        <dbReference type="EC" id="1.1.1.3"/>
    </reaction>
    <physiologicalReaction direction="right-to-left" evidence="11">
        <dbReference type="Rhea" id="RHEA:15763"/>
    </physiologicalReaction>
</comment>
<evidence type="ECO:0000259" key="17">
    <source>
        <dbReference type="Pfam" id="PF03447"/>
    </source>
</evidence>
<dbReference type="UniPathway" id="UPA00050">
    <property type="reaction ID" value="UER00063"/>
</dbReference>
<accession>A0A0M0KKC8</accession>
<evidence type="ECO:0000256" key="6">
    <source>
        <dbReference type="ARBA" id="ARBA00022605"/>
    </source>
</evidence>
<comment type="pathway">
    <text evidence="2 14">Amino-acid biosynthesis; L-methionine biosynthesis via de novo pathway; L-homoserine from L-aspartate: step 3/3.</text>
</comment>
<dbReference type="NCBIfam" id="NF004912">
    <property type="entry name" value="PRK06270.1"/>
    <property type="match status" value="1"/>
</dbReference>
<dbReference type="InterPro" id="IPR036291">
    <property type="entry name" value="NAD(P)-bd_dom_sf"/>
</dbReference>
<dbReference type="PANTHER" id="PTHR43331:SF1">
    <property type="entry name" value="HOMOSERINE DEHYDROGENASE"/>
    <property type="match status" value="1"/>
</dbReference>
<feature type="domain" description="Aspartate/homoserine dehydrogenase NAD-binding" evidence="17">
    <location>
        <begin position="9"/>
        <end position="150"/>
    </location>
</feature>
<keyword evidence="10 14" id="KW-0486">Methionine biosynthesis</keyword>
<dbReference type="SUPFAM" id="SSF51735">
    <property type="entry name" value="NAD(P)-binding Rossmann-fold domains"/>
    <property type="match status" value="1"/>
</dbReference>
<feature type="binding site" evidence="13">
    <location>
        <position position="126"/>
    </location>
    <ligand>
        <name>NADPH</name>
        <dbReference type="ChEBI" id="CHEBI:57783"/>
    </ligand>
</feature>
<dbReference type="InterPro" id="IPR001342">
    <property type="entry name" value="HDH_cat"/>
</dbReference>
<feature type="domain" description="Homoserine dehydrogenase catalytic" evidence="16">
    <location>
        <begin position="158"/>
        <end position="335"/>
    </location>
</feature>
<protein>
    <recommendedName>
        <fullName evidence="5 14">Homoserine dehydrogenase</fullName>
        <ecNumber evidence="4 14">1.1.1.3</ecNumber>
    </recommendedName>
</protein>
<evidence type="ECO:0000256" key="9">
    <source>
        <dbReference type="ARBA" id="ARBA00023053"/>
    </source>
</evidence>
<reference evidence="18" key="1">
    <citation type="submission" date="2015-08" db="EMBL/GenBank/DDBJ databases">
        <title>Complete DNA Sequence of Pseudomonas syringae pv. actinidiae, the Causal Agent of Kiwifruit Canker Disease.</title>
        <authorList>
            <person name="Rikkerink E.H.A."/>
            <person name="Fineran P.C."/>
        </authorList>
    </citation>
    <scope>NUCLEOTIDE SEQUENCE</scope>
    <source>
        <strain evidence="18">DSM 13666</strain>
    </source>
</reference>
<keyword evidence="9" id="KW-0915">Sodium</keyword>
<evidence type="ECO:0000256" key="12">
    <source>
        <dbReference type="PIRSR" id="PIRSR036497-1"/>
    </source>
</evidence>
<dbReference type="PATRIC" id="fig|136160.3.peg.2568"/>
<proteinExistence type="inferred from homology"/>
<comment type="pathway">
    <text evidence="1 14">Amino-acid biosynthesis; L-threonine biosynthesis; L-threonine from L-aspartate: step 3/5.</text>
</comment>
<keyword evidence="6 14" id="KW-0028">Amino-acid biosynthesis</keyword>
<dbReference type="GO" id="GO:0009086">
    <property type="term" value="P:methionine biosynthetic process"/>
    <property type="evidence" value="ECO:0007669"/>
    <property type="project" value="UniProtKB-KW"/>
</dbReference>
<dbReference type="GO" id="GO:0004412">
    <property type="term" value="F:homoserine dehydrogenase activity"/>
    <property type="evidence" value="ECO:0007669"/>
    <property type="project" value="UniProtKB-EC"/>
</dbReference>
<dbReference type="GO" id="GO:0009088">
    <property type="term" value="P:threonine biosynthetic process"/>
    <property type="evidence" value="ECO:0007669"/>
    <property type="project" value="UniProtKB-UniPathway"/>
</dbReference>
<dbReference type="UniPathway" id="UPA00051">
    <property type="reaction ID" value="UER00465"/>
</dbReference>
<dbReference type="InterPro" id="IPR022697">
    <property type="entry name" value="HDH_short"/>
</dbReference>
<dbReference type="InterPro" id="IPR005106">
    <property type="entry name" value="Asp/hSer_DH_NAD-bd"/>
</dbReference>
<evidence type="ECO:0000256" key="14">
    <source>
        <dbReference type="RuleBase" id="RU000579"/>
    </source>
</evidence>
<evidence type="ECO:0000256" key="8">
    <source>
        <dbReference type="ARBA" id="ARBA00023002"/>
    </source>
</evidence>
<dbReference type="AlphaFoldDB" id="A0A0M0KKC8"/>
<dbReference type="PROSITE" id="PS01042">
    <property type="entry name" value="HOMOSER_DHGENASE"/>
    <property type="match status" value="1"/>
</dbReference>
<dbReference type="GO" id="GO:0050661">
    <property type="term" value="F:NADP binding"/>
    <property type="evidence" value="ECO:0007669"/>
    <property type="project" value="InterPro"/>
</dbReference>
<evidence type="ECO:0000256" key="7">
    <source>
        <dbReference type="ARBA" id="ARBA00022697"/>
    </source>
</evidence>
<dbReference type="Gene3D" id="3.40.50.720">
    <property type="entry name" value="NAD(P)-binding Rossmann-like Domain"/>
    <property type="match status" value="1"/>
</dbReference>
<evidence type="ECO:0000259" key="16">
    <source>
        <dbReference type="Pfam" id="PF00742"/>
    </source>
</evidence>
<dbReference type="Pfam" id="PF03447">
    <property type="entry name" value="NAD_binding_3"/>
    <property type="match status" value="1"/>
</dbReference>
<evidence type="ECO:0000256" key="4">
    <source>
        <dbReference type="ARBA" id="ARBA00013213"/>
    </source>
</evidence>
<comment type="caution">
    <text evidence="18">The sequence shown here is derived from an EMBL/GenBank/DDBJ whole genome shotgun (WGS) entry which is preliminary data.</text>
</comment>
<organism evidence="18">
    <name type="scientific">Halalkalibacterium halodurans</name>
    <name type="common">Bacillus halodurans</name>
    <dbReference type="NCBI Taxonomy" id="86665"/>
    <lineage>
        <taxon>Bacteria</taxon>
        <taxon>Bacillati</taxon>
        <taxon>Bacillota</taxon>
        <taxon>Bacilli</taxon>
        <taxon>Bacillales</taxon>
        <taxon>Bacillaceae</taxon>
        <taxon>Halalkalibacterium (ex Joshi et al. 2022)</taxon>
    </lineage>
</organism>
<comment type="similarity">
    <text evidence="3 15">Belongs to the homoserine dehydrogenase family.</text>
</comment>
<evidence type="ECO:0000256" key="10">
    <source>
        <dbReference type="ARBA" id="ARBA00023167"/>
    </source>
</evidence>
<evidence type="ECO:0000256" key="5">
    <source>
        <dbReference type="ARBA" id="ARBA00013376"/>
    </source>
</evidence>
<keyword evidence="13 14" id="KW-0521">NADP</keyword>
<evidence type="ECO:0000256" key="2">
    <source>
        <dbReference type="ARBA" id="ARBA00005062"/>
    </source>
</evidence>
<evidence type="ECO:0000256" key="3">
    <source>
        <dbReference type="ARBA" id="ARBA00006753"/>
    </source>
</evidence>